<accession>A0ABS2RGP0</accession>
<proteinExistence type="inferred from homology"/>
<dbReference type="SUPFAM" id="SSF51338">
    <property type="entry name" value="Composite domain of metallo-dependent hydrolases"/>
    <property type="match status" value="1"/>
</dbReference>
<evidence type="ECO:0000256" key="4">
    <source>
        <dbReference type="ARBA" id="ARBA00023277"/>
    </source>
</evidence>
<comment type="similarity">
    <text evidence="1 5">Belongs to the metallo-dependent hydrolases superfamily. NagA family.</text>
</comment>
<evidence type="ECO:0000256" key="5">
    <source>
        <dbReference type="PIRNR" id="PIRNR038994"/>
    </source>
</evidence>
<dbReference type="PIRSF" id="PIRSF038994">
    <property type="entry name" value="NagA"/>
    <property type="match status" value="1"/>
</dbReference>
<dbReference type="InterPro" id="IPR003764">
    <property type="entry name" value="GlcNAc_6-P_deAcase"/>
</dbReference>
<evidence type="ECO:0000313" key="8">
    <source>
        <dbReference type="Proteomes" id="UP000704762"/>
    </source>
</evidence>
<dbReference type="PANTHER" id="PTHR11113">
    <property type="entry name" value="N-ACETYLGLUCOSAMINE-6-PHOSPHATE DEACETYLASE"/>
    <property type="match status" value="1"/>
</dbReference>
<dbReference type="InterPro" id="IPR006680">
    <property type="entry name" value="Amidohydro-rel"/>
</dbReference>
<protein>
    <submittedName>
        <fullName evidence="7">N-acetylglucosamine-6-phosphate deacetylase</fullName>
        <ecNumber evidence="7">3.5.1.25</ecNumber>
    </submittedName>
</protein>
<dbReference type="EC" id="3.5.1.25" evidence="7"/>
<dbReference type="Gene3D" id="3.20.20.140">
    <property type="entry name" value="Metal-dependent hydrolases"/>
    <property type="match status" value="1"/>
</dbReference>
<keyword evidence="2" id="KW-0479">Metal-binding</keyword>
<evidence type="ECO:0000313" key="7">
    <source>
        <dbReference type="EMBL" id="MBM7798174.1"/>
    </source>
</evidence>
<dbReference type="CDD" id="cd00854">
    <property type="entry name" value="NagA"/>
    <property type="match status" value="1"/>
</dbReference>
<sequence>MSEQRFRVEHLLTEAGDVGGGTVTVADGRIVDLSEGAPDAEALDGWLVPGFVDTHVHGGGGADFATTDPAEALRALDYHRRHGTTTSFASLVTVDIDTLCDQIETLVPLVRQGEIAGIHLEGPFLSSAKCGAHDPSLLRLPQPHLLDRVLTSGQGHIAMVTIAPELPGALAAIERLSHSGVVAALGHTDGDEQAIAAGIAAGGTVATHLFNAMRSIHHRTPGPVPRLLTDPLTIVELICDGTHLHSDVIAMAIAAAGPDRVALITDAMVAAGMADGHYRLGALNVQVEDGVARLVGADGQPGSIAGSTLTMAGAFAFLVTQVGISIPDAARMAAKTPARAHGLAEVGQISVGNRADFCLVDDHGSLLRVMRRGVWLDRSDDTPTVTS</sequence>
<dbReference type="InterPro" id="IPR032466">
    <property type="entry name" value="Metal_Hydrolase"/>
</dbReference>
<dbReference type="SUPFAM" id="SSF51556">
    <property type="entry name" value="Metallo-dependent hydrolases"/>
    <property type="match status" value="1"/>
</dbReference>
<evidence type="ECO:0000256" key="1">
    <source>
        <dbReference type="ARBA" id="ARBA00010716"/>
    </source>
</evidence>
<dbReference type="Gene3D" id="2.30.40.10">
    <property type="entry name" value="Urease, subunit C, domain 1"/>
    <property type="match status" value="1"/>
</dbReference>
<dbReference type="EMBL" id="JAFBCF010000001">
    <property type="protein sequence ID" value="MBM7798174.1"/>
    <property type="molecule type" value="Genomic_DNA"/>
</dbReference>
<dbReference type="PANTHER" id="PTHR11113:SF14">
    <property type="entry name" value="N-ACETYLGLUCOSAMINE-6-PHOSPHATE DEACETYLASE"/>
    <property type="match status" value="1"/>
</dbReference>
<dbReference type="Proteomes" id="UP000704762">
    <property type="component" value="Unassembled WGS sequence"/>
</dbReference>
<keyword evidence="3 5" id="KW-0378">Hydrolase</keyword>
<dbReference type="RefSeq" id="WP_204916758.1">
    <property type="nucleotide sequence ID" value="NZ_BAAAQP010000011.1"/>
</dbReference>
<keyword evidence="8" id="KW-1185">Reference proteome</keyword>
<evidence type="ECO:0000256" key="2">
    <source>
        <dbReference type="ARBA" id="ARBA00022723"/>
    </source>
</evidence>
<evidence type="ECO:0000256" key="3">
    <source>
        <dbReference type="ARBA" id="ARBA00022801"/>
    </source>
</evidence>
<evidence type="ECO:0000259" key="6">
    <source>
        <dbReference type="Pfam" id="PF01979"/>
    </source>
</evidence>
<feature type="domain" description="Amidohydrolase-related" evidence="6">
    <location>
        <begin position="47"/>
        <end position="373"/>
    </location>
</feature>
<reference evidence="7 8" key="1">
    <citation type="submission" date="2021-01" db="EMBL/GenBank/DDBJ databases">
        <title>Sequencing the genomes of 1000 actinobacteria strains.</title>
        <authorList>
            <person name="Klenk H.-P."/>
        </authorList>
    </citation>
    <scope>NUCLEOTIDE SEQUENCE [LARGE SCALE GENOMIC DNA]</scope>
    <source>
        <strain evidence="7 8">DSM 18662</strain>
    </source>
</reference>
<comment type="caution">
    <text evidence="7">The sequence shown here is derived from an EMBL/GenBank/DDBJ whole genome shotgun (WGS) entry which is preliminary data.</text>
</comment>
<gene>
    <name evidence="7" type="ORF">JOE57_001095</name>
</gene>
<dbReference type="GO" id="GO:0008448">
    <property type="term" value="F:N-acetylglucosamine-6-phosphate deacetylase activity"/>
    <property type="evidence" value="ECO:0007669"/>
    <property type="project" value="UniProtKB-EC"/>
</dbReference>
<dbReference type="InterPro" id="IPR011059">
    <property type="entry name" value="Metal-dep_hydrolase_composite"/>
</dbReference>
<organism evidence="7 8">
    <name type="scientific">Microlunatus panaciterrae</name>
    <dbReference type="NCBI Taxonomy" id="400768"/>
    <lineage>
        <taxon>Bacteria</taxon>
        <taxon>Bacillati</taxon>
        <taxon>Actinomycetota</taxon>
        <taxon>Actinomycetes</taxon>
        <taxon>Propionibacteriales</taxon>
        <taxon>Propionibacteriaceae</taxon>
        <taxon>Microlunatus</taxon>
    </lineage>
</organism>
<keyword evidence="4 5" id="KW-0119">Carbohydrate metabolism</keyword>
<name>A0ABS2RGP0_9ACTN</name>
<dbReference type="Pfam" id="PF01979">
    <property type="entry name" value="Amidohydro_1"/>
    <property type="match status" value="1"/>
</dbReference>